<dbReference type="EMBL" id="CM029049">
    <property type="protein sequence ID" value="KAG2570190.1"/>
    <property type="molecule type" value="Genomic_DNA"/>
</dbReference>
<dbReference type="Pfam" id="PF21530">
    <property type="entry name" value="Pif1_2B_dom"/>
    <property type="match status" value="1"/>
</dbReference>
<evidence type="ECO:0000259" key="3">
    <source>
        <dbReference type="Pfam" id="PF14214"/>
    </source>
</evidence>
<dbReference type="GO" id="GO:0016787">
    <property type="term" value="F:hydrolase activity"/>
    <property type="evidence" value="ECO:0007669"/>
    <property type="project" value="UniProtKB-KW"/>
</dbReference>
<proteinExistence type="inferred from homology"/>
<protein>
    <recommendedName>
        <fullName evidence="1">ATP-dependent DNA helicase</fullName>
        <ecNumber evidence="1">5.6.2.3</ecNumber>
    </recommendedName>
</protein>
<keyword evidence="1" id="KW-0378">Hydrolase</keyword>
<comment type="caution">
    <text evidence="5">The sequence shown here is derived from an EMBL/GenBank/DDBJ whole genome shotgun (WGS) entry which is preliminary data.</text>
</comment>
<reference evidence="5 6" key="1">
    <citation type="submission" date="2020-05" db="EMBL/GenBank/DDBJ databases">
        <title>WGS assembly of Panicum virgatum.</title>
        <authorList>
            <person name="Lovell J.T."/>
            <person name="Jenkins J."/>
            <person name="Shu S."/>
            <person name="Juenger T.E."/>
            <person name="Schmutz J."/>
        </authorList>
    </citation>
    <scope>NUCLEOTIDE SEQUENCE [LARGE SCALE GENOMIC DNA]</scope>
    <source>
        <strain evidence="6">cv. AP13</strain>
    </source>
</reference>
<comment type="catalytic activity">
    <reaction evidence="1">
        <text>ATP + H2O = ADP + phosphate + H(+)</text>
        <dbReference type="Rhea" id="RHEA:13065"/>
        <dbReference type="ChEBI" id="CHEBI:15377"/>
        <dbReference type="ChEBI" id="CHEBI:15378"/>
        <dbReference type="ChEBI" id="CHEBI:30616"/>
        <dbReference type="ChEBI" id="CHEBI:43474"/>
        <dbReference type="ChEBI" id="CHEBI:456216"/>
        <dbReference type="EC" id="5.6.2.3"/>
    </reaction>
</comment>
<sequence>MHIDMGKRKRNLDIIATSNLFGENTKIRHDERIKKKRKMFNNSEGSNKKLCIDRFLSPHNGMVEFPSQYIQQLKESYTERSYLGKPEYKCTHCNAIFWFNERNKSMTRHNNLQPVYSNCCKNGKIKIPKYRDPPPYLNELLHQKKDSRSRHFLQKIRQYNSMFAFTSMGGNIDKKINDGDRPYVFRVNGQIHHRIGSLLPLPNNCPKFAELYIFDTKNEIENRIRALTKEEPDEQNLDPEIVKGLQRMLDQYNPLVKIFRQARDFVEEHKGIDISIRILGADKSDRIQYEIPHQEELAILIVGDLSLENYKRDIIVSTHNNGLQRISIFHPAYMPLQYPLLFPYGERGFQLGIKYQGPNLNQKGENSKRETITMHEFLKYHVHYRPDQPNPWLCYGRLSKQIIVDGRAMEDEDRLDYIIRNQSKLRAEYIQGVFDAVEKGIYDASQIGKKVLLPSSHVGSRRYIVQNYHDGIAICCVYGPPDLFITFTCNPKWTEITSCLLPDQHANDRPDIIVCVFYMKLQQLLDDLHSGKIFGPILALLYSIEFQKRGLPHVHILVWLDKNGYEVTSETIDSWISAEIVDPEIDPLGYTLVAEHMMHGPCGEKNWNCPCMKKGKCSKFYPKDFVENTTFSENGFTIYRRRNNGIFIRREQHNLDNRWVVPHNLILLKRYQAHINVEYVNKSRVLKYLCKYVNKGPDRAQVIFEKIKKEQEPPLNKETDTIDEIQEYLDCRYICEQDALWRLLGYEIHYHWPPVERLPVHLPLMNIVKMKSDEKLAQIAKDPNYAKTMLTEWFTANKEHKDARELTYYEFPRKWRWDGAQKQWKKRQHGFKIGRLYYVNPAEGERFYLRMLLMIVKGAKSYEEIRTYNGVLYQTFKEACAARGLLDDDKEWYHTYHEATNWATSFQLRNLFVIMLTYCQIKDEKEFFNATWHTMVDDIPKNLIQKYHPIKYAPSEFELQQCLLEELEELFSKNGQEINAYNLPKGHSTKKVDNINRLIQEEMSYDTKYLEEEANKLYVQLNKDQNKAFHSIVNSVLASNGNFYFVSGHGGTGKIFLWKAIVSYLRARKKIVLTVASSGVASLLLPNGRTAHSRFRIPIDLDQLSMCDIKRGTNLAKLLIDTDLIIWDEALMTNKQCFEALDRSLRDIIGETNEKALDTPFGGKVVVLGGDPKQILPVIENGTKEQIINASIITSYLWSHVNILFLSENMRLRKNDISKEDYEELVSFNNWILAIGNGLYNKNNDNASDSTVIEIPKEFLIQAKEIKIQALVESTYPDLQTKYTDPDYIKKRAILATTNDVDEINDYIISLLPALEREYYSADSISKCTDTPNDANILYPVEYLNTLNANNFPPHRLKLKIGTPVMLLRNLNQNLGLCNGTRIMITH</sequence>
<organism evidence="5 6">
    <name type="scientific">Panicum virgatum</name>
    <name type="common">Blackwell switchgrass</name>
    <dbReference type="NCBI Taxonomy" id="38727"/>
    <lineage>
        <taxon>Eukaryota</taxon>
        <taxon>Viridiplantae</taxon>
        <taxon>Streptophyta</taxon>
        <taxon>Embryophyta</taxon>
        <taxon>Tracheophyta</taxon>
        <taxon>Spermatophyta</taxon>
        <taxon>Magnoliopsida</taxon>
        <taxon>Liliopsida</taxon>
        <taxon>Poales</taxon>
        <taxon>Poaceae</taxon>
        <taxon>PACMAD clade</taxon>
        <taxon>Panicoideae</taxon>
        <taxon>Panicodae</taxon>
        <taxon>Paniceae</taxon>
        <taxon>Panicinae</taxon>
        <taxon>Panicum</taxon>
        <taxon>Panicum sect. Hiantes</taxon>
    </lineage>
</organism>
<dbReference type="SUPFAM" id="SSF52540">
    <property type="entry name" value="P-loop containing nucleoside triphosphate hydrolases"/>
    <property type="match status" value="2"/>
</dbReference>
<evidence type="ECO:0000259" key="2">
    <source>
        <dbReference type="Pfam" id="PF05970"/>
    </source>
</evidence>
<dbReference type="GO" id="GO:0005524">
    <property type="term" value="F:ATP binding"/>
    <property type="evidence" value="ECO:0007669"/>
    <property type="project" value="UniProtKB-KW"/>
</dbReference>
<keyword evidence="1" id="KW-0547">Nucleotide-binding</keyword>
<feature type="domain" description="DNA helicase Pif1-like DEAD-box helicase" evidence="2">
    <location>
        <begin position="1020"/>
        <end position="1245"/>
    </location>
</feature>
<dbReference type="Proteomes" id="UP000823388">
    <property type="component" value="Chromosome 7K"/>
</dbReference>
<dbReference type="EC" id="5.6.2.3" evidence="1"/>
<dbReference type="PANTHER" id="PTHR10492">
    <property type="match status" value="1"/>
</dbReference>
<dbReference type="InterPro" id="IPR049163">
    <property type="entry name" value="Pif1-like_2B_dom"/>
</dbReference>
<dbReference type="PANTHER" id="PTHR10492:SF90">
    <property type="entry name" value="ATP-DEPENDENT DNA HELICASE"/>
    <property type="match status" value="1"/>
</dbReference>
<keyword evidence="6" id="KW-1185">Reference proteome</keyword>
<keyword evidence="1" id="KW-0067">ATP-binding</keyword>
<gene>
    <name evidence="5" type="ORF">PVAP13_7KG072118</name>
</gene>
<dbReference type="GO" id="GO:0043139">
    <property type="term" value="F:5'-3' DNA helicase activity"/>
    <property type="evidence" value="ECO:0007669"/>
    <property type="project" value="UniProtKB-EC"/>
</dbReference>
<comment type="cofactor">
    <cofactor evidence="1">
        <name>Mg(2+)</name>
        <dbReference type="ChEBI" id="CHEBI:18420"/>
    </cofactor>
</comment>
<dbReference type="InterPro" id="IPR010285">
    <property type="entry name" value="DNA_helicase_pif1-like_DEAD"/>
</dbReference>
<keyword evidence="1" id="KW-0227">DNA damage</keyword>
<dbReference type="GO" id="GO:0006310">
    <property type="term" value="P:DNA recombination"/>
    <property type="evidence" value="ECO:0007669"/>
    <property type="project" value="UniProtKB-KW"/>
</dbReference>
<dbReference type="InterPro" id="IPR027417">
    <property type="entry name" value="P-loop_NTPase"/>
</dbReference>
<dbReference type="Gene3D" id="3.40.50.300">
    <property type="entry name" value="P-loop containing nucleotide triphosphate hydrolases"/>
    <property type="match status" value="1"/>
</dbReference>
<feature type="domain" description="DNA helicase Pif1-like 2B" evidence="4">
    <location>
        <begin position="1342"/>
        <end position="1386"/>
    </location>
</feature>
<dbReference type="InterPro" id="IPR025476">
    <property type="entry name" value="Helitron_helicase-like"/>
</dbReference>
<evidence type="ECO:0000313" key="5">
    <source>
        <dbReference type="EMBL" id="KAG2570190.1"/>
    </source>
</evidence>
<keyword evidence="1" id="KW-0234">DNA repair</keyword>
<evidence type="ECO:0000259" key="4">
    <source>
        <dbReference type="Pfam" id="PF21530"/>
    </source>
</evidence>
<feature type="domain" description="Helitron helicase-like" evidence="3">
    <location>
        <begin position="377"/>
        <end position="558"/>
    </location>
</feature>
<comment type="similarity">
    <text evidence="1">Belongs to the helicase family.</text>
</comment>
<evidence type="ECO:0000313" key="6">
    <source>
        <dbReference type="Proteomes" id="UP000823388"/>
    </source>
</evidence>
<accession>A0A8T0Q8G0</accession>
<keyword evidence="1" id="KW-0233">DNA recombination</keyword>
<keyword evidence="1" id="KW-0347">Helicase</keyword>
<dbReference type="GO" id="GO:0006281">
    <property type="term" value="P:DNA repair"/>
    <property type="evidence" value="ECO:0007669"/>
    <property type="project" value="UniProtKB-KW"/>
</dbReference>
<dbReference type="GO" id="GO:0000723">
    <property type="term" value="P:telomere maintenance"/>
    <property type="evidence" value="ECO:0007669"/>
    <property type="project" value="InterPro"/>
</dbReference>
<evidence type="ECO:0000256" key="1">
    <source>
        <dbReference type="RuleBase" id="RU363044"/>
    </source>
</evidence>
<dbReference type="Pfam" id="PF05970">
    <property type="entry name" value="PIF1"/>
    <property type="match status" value="1"/>
</dbReference>
<dbReference type="Pfam" id="PF14214">
    <property type="entry name" value="Helitron_like_N"/>
    <property type="match status" value="1"/>
</dbReference>
<name>A0A8T0Q8G0_PANVG</name>